<dbReference type="Gene3D" id="3.30.230.10">
    <property type="match status" value="1"/>
</dbReference>
<evidence type="ECO:0000256" key="6">
    <source>
        <dbReference type="ARBA" id="ARBA00022884"/>
    </source>
</evidence>
<dbReference type="PROSITE" id="PS00648">
    <property type="entry name" value="RIBONUCLEASE_P"/>
    <property type="match status" value="1"/>
</dbReference>
<dbReference type="InterPro" id="IPR014721">
    <property type="entry name" value="Ribsml_uS5_D2-typ_fold_subgr"/>
</dbReference>
<evidence type="ECO:0000256" key="4">
    <source>
        <dbReference type="ARBA" id="ARBA00022759"/>
    </source>
</evidence>
<keyword evidence="2 7" id="KW-0819">tRNA processing</keyword>
<name>A0ABV3ZPM2_9BACT</name>
<protein>
    <recommendedName>
        <fullName evidence="7">Ribonuclease P protein component</fullName>
        <shortName evidence="7">RNase P protein</shortName>
        <shortName evidence="7">RNaseP protein</shortName>
        <ecNumber evidence="7">3.1.26.5</ecNumber>
    </recommendedName>
    <alternativeName>
        <fullName evidence="7">Protein C5</fullName>
    </alternativeName>
</protein>
<dbReference type="EMBL" id="JAULBC010000010">
    <property type="protein sequence ID" value="MEX6690753.1"/>
    <property type="molecule type" value="Genomic_DNA"/>
</dbReference>
<comment type="similarity">
    <text evidence="7">Belongs to the RnpA family.</text>
</comment>
<dbReference type="RefSeq" id="WP_369332168.1">
    <property type="nucleotide sequence ID" value="NZ_JAULBC010000010.1"/>
</dbReference>
<reference evidence="8 9" key="1">
    <citation type="submission" date="2023-07" db="EMBL/GenBank/DDBJ databases">
        <authorList>
            <person name="Lian W.-H."/>
        </authorList>
    </citation>
    <scope>NUCLEOTIDE SEQUENCE [LARGE SCALE GENOMIC DNA]</scope>
    <source>
        <strain evidence="8 9">SYSU DXS3180</strain>
    </source>
</reference>
<evidence type="ECO:0000256" key="2">
    <source>
        <dbReference type="ARBA" id="ARBA00022694"/>
    </source>
</evidence>
<evidence type="ECO:0000313" key="9">
    <source>
        <dbReference type="Proteomes" id="UP001560573"/>
    </source>
</evidence>
<dbReference type="InterPro" id="IPR020539">
    <property type="entry name" value="RNase_P_CS"/>
</dbReference>
<evidence type="ECO:0000313" key="8">
    <source>
        <dbReference type="EMBL" id="MEX6690753.1"/>
    </source>
</evidence>
<evidence type="ECO:0000256" key="7">
    <source>
        <dbReference type="HAMAP-Rule" id="MF_00227"/>
    </source>
</evidence>
<keyword evidence="5 7" id="KW-0378">Hydrolase</keyword>
<proteinExistence type="inferred from homology"/>
<comment type="catalytic activity">
    <reaction evidence="7">
        <text>Endonucleolytic cleavage of RNA, removing 5'-extranucleotides from tRNA precursor.</text>
        <dbReference type="EC" id="3.1.26.5"/>
    </reaction>
</comment>
<evidence type="ECO:0000256" key="5">
    <source>
        <dbReference type="ARBA" id="ARBA00022801"/>
    </source>
</evidence>
<dbReference type="EC" id="3.1.26.5" evidence="7"/>
<keyword evidence="9" id="KW-1185">Reference proteome</keyword>
<dbReference type="HAMAP" id="MF_00227">
    <property type="entry name" value="RNase_P"/>
    <property type="match status" value="1"/>
</dbReference>
<keyword evidence="3 7" id="KW-0540">Nuclease</keyword>
<keyword evidence="4 7" id="KW-0255">Endonuclease</keyword>
<dbReference type="Pfam" id="PF00825">
    <property type="entry name" value="Ribonuclease_P"/>
    <property type="match status" value="1"/>
</dbReference>
<comment type="subunit">
    <text evidence="7">Consists of a catalytic RNA component (M1 or rnpB) and a protein subunit.</text>
</comment>
<dbReference type="InterPro" id="IPR000100">
    <property type="entry name" value="RNase_P"/>
</dbReference>
<evidence type="ECO:0000256" key="3">
    <source>
        <dbReference type="ARBA" id="ARBA00022722"/>
    </source>
</evidence>
<dbReference type="InterPro" id="IPR020568">
    <property type="entry name" value="Ribosomal_Su5_D2-typ_SF"/>
</dbReference>
<keyword evidence="6 7" id="KW-0694">RNA-binding</keyword>
<comment type="caution">
    <text evidence="8">The sequence shown here is derived from an EMBL/GenBank/DDBJ whole genome shotgun (WGS) entry which is preliminary data.</text>
</comment>
<evidence type="ECO:0000256" key="1">
    <source>
        <dbReference type="ARBA" id="ARBA00002663"/>
    </source>
</evidence>
<organism evidence="8 9">
    <name type="scientific">Danxiaibacter flavus</name>
    <dbReference type="NCBI Taxonomy" id="3049108"/>
    <lineage>
        <taxon>Bacteria</taxon>
        <taxon>Pseudomonadati</taxon>
        <taxon>Bacteroidota</taxon>
        <taxon>Chitinophagia</taxon>
        <taxon>Chitinophagales</taxon>
        <taxon>Chitinophagaceae</taxon>
        <taxon>Danxiaibacter</taxon>
    </lineage>
</organism>
<gene>
    <name evidence="7" type="primary">rnpA</name>
    <name evidence="8" type="ORF">QTN47_24815</name>
</gene>
<accession>A0ABV3ZPM2</accession>
<comment type="function">
    <text evidence="1 7">RNaseP catalyzes the removal of the 5'-leader sequence from pre-tRNA to produce the mature 5'-terminus. It can also cleave other RNA substrates such as 4.5S RNA. The protein component plays an auxiliary but essential role in vivo by binding to the 5'-leader sequence and broadening the substrate specificity of the ribozyme.</text>
</comment>
<dbReference type="SUPFAM" id="SSF54211">
    <property type="entry name" value="Ribosomal protein S5 domain 2-like"/>
    <property type="match status" value="1"/>
</dbReference>
<dbReference type="Proteomes" id="UP001560573">
    <property type="component" value="Unassembled WGS sequence"/>
</dbReference>
<sequence length="139" mass="16133">MPLSNSYGREEKLKSRKQIDLLFAKGKSVNQFPVKLIYLEVPDEMDFPVKAGVIAPSRLFKKAVQRNRVKRLLREAYRTEKAPLIEYAQNQNRKLILFLLFVDRQIPSYALVKEKISMAIPRLIKELEKTKITAANENS</sequence>